<dbReference type="InterPro" id="IPR009381">
    <property type="entry name" value="Trehalose_catabolism_ThuA_prok"/>
</dbReference>
<accession>A0ABX0W2N5</accession>
<dbReference type="EMBL" id="JAATOP010000011">
    <property type="protein sequence ID" value="NIY73524.1"/>
    <property type="molecule type" value="Genomic_DNA"/>
</dbReference>
<dbReference type="Pfam" id="PF06283">
    <property type="entry name" value="ThuA"/>
    <property type="match status" value="1"/>
</dbReference>
<reference evidence="2 3" key="1">
    <citation type="submission" date="2020-03" db="EMBL/GenBank/DDBJ databases">
        <title>Bacterial isolates of synthetic phycosphere.</title>
        <authorList>
            <person name="Fu H."/>
            <person name="Moran M.A."/>
        </authorList>
    </citation>
    <scope>NUCLEOTIDE SEQUENCE [LARGE SCALE GENOMIC DNA]</scope>
    <source>
        <strain evidence="2 3">HF1</strain>
    </source>
</reference>
<dbReference type="InterPro" id="IPR029062">
    <property type="entry name" value="Class_I_gatase-like"/>
</dbReference>
<feature type="domain" description="ThuA-like" evidence="1">
    <location>
        <begin position="6"/>
        <end position="224"/>
    </location>
</feature>
<dbReference type="SUPFAM" id="SSF52317">
    <property type="entry name" value="Class I glutamine amidotransferase-like"/>
    <property type="match status" value="1"/>
</dbReference>
<dbReference type="Gene3D" id="3.40.50.880">
    <property type="match status" value="1"/>
</dbReference>
<evidence type="ECO:0000259" key="1">
    <source>
        <dbReference type="Pfam" id="PF06283"/>
    </source>
</evidence>
<keyword evidence="3" id="KW-1185">Reference proteome</keyword>
<dbReference type="PIRSF" id="PIRSF030013">
    <property type="entry name" value="ThuA"/>
    <property type="match status" value="1"/>
</dbReference>
<organism evidence="2 3">
    <name type="scientific">Marivivens donghaensis</name>
    <dbReference type="NCBI Taxonomy" id="1699413"/>
    <lineage>
        <taxon>Bacteria</taxon>
        <taxon>Pseudomonadati</taxon>
        <taxon>Pseudomonadota</taxon>
        <taxon>Alphaproteobacteria</taxon>
        <taxon>Rhodobacterales</taxon>
        <taxon>Paracoccaceae</taxon>
        <taxon>Marivivens group</taxon>
        <taxon>Marivivens</taxon>
    </lineage>
</organism>
<dbReference type="Proteomes" id="UP000709466">
    <property type="component" value="Unassembled WGS sequence"/>
</dbReference>
<gene>
    <name evidence="2" type="ORF">HCZ30_13915</name>
</gene>
<dbReference type="InterPro" id="IPR029010">
    <property type="entry name" value="ThuA-like"/>
</dbReference>
<dbReference type="RefSeq" id="WP_167638911.1">
    <property type="nucleotide sequence ID" value="NZ_JAATOP010000011.1"/>
</dbReference>
<sequence>MSDKIRITIWNEGHHEREHPHIREVYPTGIHQVIADGIENDDFEIRTATFYDDDDHGLGGDILDNTDVLFWWGHCIHKLVPDELVDRIQARVLDGMGLVVLHSGHHSKIFKRLMGTNANLSWREHPGGERERIWAIDPAHPIAQGVPSSILIPQSEMYGEPFDIPQPDHLVFVSWFEGGEVFRSGCCYHRGRGRIFYFGSGHEAFPIYYMPEVRQVLANAAHWCVTRHEDGVRLVNRHIEEPLETIAPQS</sequence>
<evidence type="ECO:0000313" key="3">
    <source>
        <dbReference type="Proteomes" id="UP000709466"/>
    </source>
</evidence>
<protein>
    <submittedName>
        <fullName evidence="2">Trehalose utilization protein ThuA</fullName>
    </submittedName>
</protein>
<proteinExistence type="predicted"/>
<comment type="caution">
    <text evidence="2">The sequence shown here is derived from an EMBL/GenBank/DDBJ whole genome shotgun (WGS) entry which is preliminary data.</text>
</comment>
<name>A0ABX0W2N5_9RHOB</name>
<evidence type="ECO:0000313" key="2">
    <source>
        <dbReference type="EMBL" id="NIY73524.1"/>
    </source>
</evidence>